<evidence type="ECO:0000256" key="6">
    <source>
        <dbReference type="SAM" id="SignalP"/>
    </source>
</evidence>
<dbReference type="EnsemblPlants" id="KQK11606">
    <property type="protein sequence ID" value="KQK11606"/>
    <property type="gene ID" value="BRADI_2g61140v3"/>
</dbReference>
<comment type="similarity">
    <text evidence="2">Belongs to the bacterial phospholipase C family.</text>
</comment>
<dbReference type="OMA" id="YNISWAY"/>
<dbReference type="Gramene" id="KQK11606">
    <property type="protein sequence ID" value="KQK11606"/>
    <property type="gene ID" value="BRADI_2g61140v3"/>
</dbReference>
<proteinExistence type="evidence at transcript level"/>
<dbReference type="HOGENOM" id="CLU_029943_1_0_1"/>
<dbReference type="FunFam" id="3.40.720.10:FF:000011">
    <property type="entry name" value="Non-specific phospholipase C1"/>
    <property type="match status" value="1"/>
</dbReference>
<reference evidence="7 9" key="1">
    <citation type="journal article" date="2010" name="Nature">
        <title>Genome sequencing and analysis of the model grass Brachypodium distachyon.</title>
        <authorList>
            <consortium name="International Brachypodium Initiative"/>
        </authorList>
    </citation>
    <scope>NUCLEOTIDE SEQUENCE [LARGE SCALE GENOMIC DNA]</scope>
    <source>
        <strain evidence="7 9">Bd21</strain>
    </source>
</reference>
<keyword evidence="3" id="KW-0964">Secreted</keyword>
<evidence type="ECO:0000256" key="4">
    <source>
        <dbReference type="ARBA" id="ARBA00022729"/>
    </source>
</evidence>
<dbReference type="EMBL" id="MT247381">
    <property type="protein sequence ID" value="QSL97014.1"/>
    <property type="molecule type" value="mRNA"/>
</dbReference>
<sequence length="541" mass="60182">MAAPPRGPRRRPRPHTLPAAAILVLSLLLLSPPSSSSSAAAGPTSPIKTVVVVVMENRSFDHMLGWMKSLNPAIDGVTGAEWNPANASDPSSPRVYFRDGAQYVDPDPGHSYQEIRQQVFGSDDASGPAKMNGFVQQATSIGGGNMTDAVMHGYKPDAVAVYKELVSQFAVCDRWFASVPSSTQPNRLFVHSGTSGGATSNNPELLAEGYPQRTIFDNIYDAGLSFGVYFQDVPAVLFYRNLRKIKYLLKFHPFHNTFRDHAQSGNLPNYAVVEQHYMDSKSHPANDDHPSHDVYQGQMFIKEIYETLRASPQWNETLMVITYDEHGGFFDHVPTPVDNVPSPDGIVGPPPYNFEFNRLGVRVPTIFISPWIEKGTVVHGPNGSPTPNSQYEHSSIPATVKKLFNLPQDFLTRRDAWAGTFESVVKTRTEPRTDCPETLPMPTRIRQTDANEEAKLSSFQQEIVQLAAVLNGDHQLTSLQERIRDRMNVREGTAYMRRAVRRFFEAGLSAKRMGVANDEQIVKMRPSLTTRTSSDIDQEHP</sequence>
<reference evidence="8" key="4">
    <citation type="submission" date="2020-03" db="EMBL/GenBank/DDBJ databases">
        <authorList>
            <person name="Young J.E."/>
            <person name="Dvorak C."/>
            <person name="Murtaugh M.P."/>
            <person name="Wang X."/>
        </authorList>
    </citation>
    <scope>NUCLEOTIDE SEQUENCE</scope>
</reference>
<accession>I1HVB6</accession>
<dbReference type="RefSeq" id="XP_003565100.1">
    <property type="nucleotide sequence ID" value="XM_003565052.4"/>
</dbReference>
<dbReference type="PANTHER" id="PTHR31956:SF26">
    <property type="entry name" value="NON-SPECIFIC PHOSPHOLIPASE C2"/>
    <property type="match status" value="1"/>
</dbReference>
<evidence type="ECO:0000256" key="2">
    <source>
        <dbReference type="ARBA" id="ARBA00009717"/>
    </source>
</evidence>
<dbReference type="InterPro" id="IPR007312">
    <property type="entry name" value="Phosphoesterase"/>
</dbReference>
<reference evidence="9" key="3">
    <citation type="submission" date="2018-08" db="UniProtKB">
        <authorList>
            <consortium name="EnsemblPlants"/>
        </authorList>
    </citation>
    <scope>IDENTIFICATION</scope>
    <source>
        <strain evidence="9">cv. Bd21</strain>
    </source>
</reference>
<dbReference type="SUPFAM" id="SSF53649">
    <property type="entry name" value="Alkaline phosphatase-like"/>
    <property type="match status" value="1"/>
</dbReference>
<dbReference type="FunFam" id="3.40.720.10:FF:000028">
    <property type="entry name" value="Non-specific phospholipase C1"/>
    <property type="match status" value="1"/>
</dbReference>
<evidence type="ECO:0000256" key="3">
    <source>
        <dbReference type="ARBA" id="ARBA00022525"/>
    </source>
</evidence>
<dbReference type="PANTHER" id="PTHR31956">
    <property type="entry name" value="NON-SPECIFIC PHOSPHOLIPASE C4-RELATED"/>
    <property type="match status" value="1"/>
</dbReference>
<dbReference type="AlphaFoldDB" id="I1HVB6"/>
<dbReference type="EMBL" id="CM000881">
    <property type="protein sequence ID" value="KQK11606.1"/>
    <property type="molecule type" value="Genomic_DNA"/>
</dbReference>
<evidence type="ECO:0000256" key="1">
    <source>
        <dbReference type="ARBA" id="ARBA00004613"/>
    </source>
</evidence>
<dbReference type="KEGG" id="bdi:100841924"/>
<dbReference type="GO" id="GO:0048364">
    <property type="term" value="P:root development"/>
    <property type="evidence" value="ECO:0007669"/>
    <property type="project" value="EnsemblPlants"/>
</dbReference>
<dbReference type="STRING" id="15368.I1HVB6"/>
<organism evidence="9">
    <name type="scientific">Brachypodium distachyon</name>
    <name type="common">Purple false brome</name>
    <name type="synonym">Trachynia distachya</name>
    <dbReference type="NCBI Taxonomy" id="15368"/>
    <lineage>
        <taxon>Eukaryota</taxon>
        <taxon>Viridiplantae</taxon>
        <taxon>Streptophyta</taxon>
        <taxon>Embryophyta</taxon>
        <taxon>Tracheophyta</taxon>
        <taxon>Spermatophyta</taxon>
        <taxon>Magnoliopsida</taxon>
        <taxon>Liliopsida</taxon>
        <taxon>Poales</taxon>
        <taxon>Poaceae</taxon>
        <taxon>BOP clade</taxon>
        <taxon>Pooideae</taxon>
        <taxon>Stipodae</taxon>
        <taxon>Brachypodieae</taxon>
        <taxon>Brachypodium</taxon>
    </lineage>
</organism>
<comment type="subcellular location">
    <subcellularLocation>
        <location evidence="1">Secreted</location>
    </subcellularLocation>
</comment>
<dbReference type="GO" id="GO:0042742">
    <property type="term" value="P:defense response to bacterium"/>
    <property type="evidence" value="ECO:0007669"/>
    <property type="project" value="EnsemblPlants"/>
</dbReference>
<evidence type="ECO:0000256" key="5">
    <source>
        <dbReference type="ARBA" id="ARBA00022801"/>
    </source>
</evidence>
<dbReference type="Gene3D" id="3.40.720.10">
    <property type="entry name" value="Alkaline Phosphatase, subunit A"/>
    <property type="match status" value="2"/>
</dbReference>
<evidence type="ECO:0000313" key="10">
    <source>
        <dbReference type="Proteomes" id="UP000008810"/>
    </source>
</evidence>
<dbReference type="eggNOG" id="ENOG502QPJ0">
    <property type="taxonomic scope" value="Eukaryota"/>
</dbReference>
<dbReference type="GO" id="GO:0009507">
    <property type="term" value="C:chloroplast"/>
    <property type="evidence" value="ECO:0007669"/>
    <property type="project" value="EnsemblPlants"/>
</dbReference>
<dbReference type="Proteomes" id="UP000008810">
    <property type="component" value="Chromosome 2"/>
</dbReference>
<evidence type="ECO:0000313" key="8">
    <source>
        <dbReference type="EMBL" id="QSL97014.1"/>
    </source>
</evidence>
<dbReference type="GO" id="GO:0048229">
    <property type="term" value="P:gametophyte development"/>
    <property type="evidence" value="ECO:0007669"/>
    <property type="project" value="EnsemblPlants"/>
</dbReference>
<evidence type="ECO:0000313" key="9">
    <source>
        <dbReference type="EnsemblPlants" id="KQK11606"/>
    </source>
</evidence>
<reference evidence="7" key="2">
    <citation type="submission" date="2017-06" db="EMBL/GenBank/DDBJ databases">
        <title>WGS assembly of Brachypodium distachyon.</title>
        <authorList>
            <consortium name="The International Brachypodium Initiative"/>
            <person name="Lucas S."/>
            <person name="Harmon-Smith M."/>
            <person name="Lail K."/>
            <person name="Tice H."/>
            <person name="Grimwood J."/>
            <person name="Bruce D."/>
            <person name="Barry K."/>
            <person name="Shu S."/>
            <person name="Lindquist E."/>
            <person name="Wang M."/>
            <person name="Pitluck S."/>
            <person name="Vogel J.P."/>
            <person name="Garvin D.F."/>
            <person name="Mockler T.C."/>
            <person name="Schmutz J."/>
            <person name="Rokhsar D."/>
            <person name="Bevan M.W."/>
        </authorList>
    </citation>
    <scope>NUCLEOTIDE SEQUENCE</scope>
    <source>
        <strain evidence="7">Bd21</strain>
    </source>
</reference>
<dbReference type="Pfam" id="PF04185">
    <property type="entry name" value="Phosphoesterase"/>
    <property type="match status" value="1"/>
</dbReference>
<dbReference type="GO" id="GO:0005794">
    <property type="term" value="C:Golgi apparatus"/>
    <property type="evidence" value="ECO:0007669"/>
    <property type="project" value="EnsemblPlants"/>
</dbReference>
<dbReference type="GO" id="GO:0005576">
    <property type="term" value="C:extracellular region"/>
    <property type="evidence" value="ECO:0007669"/>
    <property type="project" value="UniProtKB-SubCell"/>
</dbReference>
<gene>
    <name evidence="9" type="primary">LOC100841924</name>
    <name evidence="8" type="synonym">NPC2</name>
    <name evidence="7" type="ORF">BRADI_2g61140v3</name>
</gene>
<evidence type="ECO:0000313" key="7">
    <source>
        <dbReference type="EMBL" id="KQK11606.1"/>
    </source>
</evidence>
<dbReference type="GO" id="GO:0009395">
    <property type="term" value="P:phospholipid catabolic process"/>
    <property type="evidence" value="ECO:0000318"/>
    <property type="project" value="GO_Central"/>
</dbReference>
<dbReference type="GO" id="GO:0004629">
    <property type="term" value="F:phospholipase C activity"/>
    <property type="evidence" value="ECO:0007669"/>
    <property type="project" value="EnsemblPlants"/>
</dbReference>
<feature type="signal peptide" evidence="6">
    <location>
        <begin position="1"/>
        <end position="36"/>
    </location>
</feature>
<name>I1HVB6_BRADI</name>
<keyword evidence="4 6" id="KW-0732">Signal</keyword>
<dbReference type="GeneID" id="100841924"/>
<protein>
    <submittedName>
        <fullName evidence="8">Phospholipase C</fullName>
    </submittedName>
</protein>
<keyword evidence="5" id="KW-0378">Hydrolase</keyword>
<dbReference type="FunCoup" id="I1HVB6">
    <property type="interactions" value="3"/>
</dbReference>
<keyword evidence="10" id="KW-1185">Reference proteome</keyword>
<feature type="chain" id="PRO_5014094846" evidence="6">
    <location>
        <begin position="37"/>
        <end position="541"/>
    </location>
</feature>
<dbReference type="InterPro" id="IPR017850">
    <property type="entry name" value="Alkaline_phosphatase_core_sf"/>
</dbReference>
<dbReference type="OrthoDB" id="5135119at2759"/>